<keyword evidence="4" id="KW-1185">Reference proteome</keyword>
<feature type="compositionally biased region" description="Basic and acidic residues" evidence="1">
    <location>
        <begin position="45"/>
        <end position="56"/>
    </location>
</feature>
<dbReference type="InterPro" id="IPR027417">
    <property type="entry name" value="P-loop_NTPase"/>
</dbReference>
<evidence type="ECO:0000313" key="3">
    <source>
        <dbReference type="EMBL" id="EYF02672.1"/>
    </source>
</evidence>
<accession>A0A017T111</accession>
<dbReference type="eggNOG" id="COG1106">
    <property type="taxonomic scope" value="Bacteria"/>
</dbReference>
<dbReference type="SUPFAM" id="SSF52540">
    <property type="entry name" value="P-loop containing nucleoside triphosphate hydrolases"/>
    <property type="match status" value="1"/>
</dbReference>
<proteinExistence type="predicted"/>
<evidence type="ECO:0000313" key="4">
    <source>
        <dbReference type="Proteomes" id="UP000019678"/>
    </source>
</evidence>
<feature type="compositionally biased region" description="Basic and acidic residues" evidence="1">
    <location>
        <begin position="77"/>
        <end position="89"/>
    </location>
</feature>
<dbReference type="Pfam" id="PF13175">
    <property type="entry name" value="AAA_15"/>
    <property type="match status" value="1"/>
</dbReference>
<name>A0A017T111_9BACT</name>
<dbReference type="EMBL" id="ASRX01000056">
    <property type="protein sequence ID" value="EYF02672.1"/>
    <property type="molecule type" value="Genomic_DNA"/>
</dbReference>
<evidence type="ECO:0000256" key="1">
    <source>
        <dbReference type="SAM" id="MobiDB-lite"/>
    </source>
</evidence>
<dbReference type="AlphaFoldDB" id="A0A017T111"/>
<evidence type="ECO:0000259" key="2">
    <source>
        <dbReference type="Pfam" id="PF13175"/>
    </source>
</evidence>
<dbReference type="InterPro" id="IPR051396">
    <property type="entry name" value="Bact_Antivir_Def_Nuclease"/>
</dbReference>
<reference evidence="3 4" key="1">
    <citation type="submission" date="2013-05" db="EMBL/GenBank/DDBJ databases">
        <title>Genome assembly of Chondromyces apiculatus DSM 436.</title>
        <authorList>
            <person name="Sharma G."/>
            <person name="Khatri I."/>
            <person name="Kaur C."/>
            <person name="Mayilraj S."/>
            <person name="Subramanian S."/>
        </authorList>
    </citation>
    <scope>NUCLEOTIDE SEQUENCE [LARGE SCALE GENOMIC DNA]</scope>
    <source>
        <strain evidence="3 4">DSM 436</strain>
    </source>
</reference>
<comment type="caution">
    <text evidence="3">The sequence shown here is derived from an EMBL/GenBank/DDBJ whole genome shotgun (WGS) entry which is preliminary data.</text>
</comment>
<dbReference type="STRING" id="1192034.CAP_6562"/>
<organism evidence="3 4">
    <name type="scientific">Chondromyces apiculatus DSM 436</name>
    <dbReference type="NCBI Taxonomy" id="1192034"/>
    <lineage>
        <taxon>Bacteria</taxon>
        <taxon>Pseudomonadati</taxon>
        <taxon>Myxococcota</taxon>
        <taxon>Polyangia</taxon>
        <taxon>Polyangiales</taxon>
        <taxon>Polyangiaceae</taxon>
        <taxon>Chondromyces</taxon>
    </lineage>
</organism>
<feature type="domain" description="Endonuclease GajA/Old nuclease/RecF-like AAA" evidence="2">
    <location>
        <begin position="269"/>
        <end position="387"/>
    </location>
</feature>
<dbReference type="PANTHER" id="PTHR43581">
    <property type="entry name" value="ATP/GTP PHOSPHATASE"/>
    <property type="match status" value="1"/>
</dbReference>
<sequence length="702" mass="77656">MLPHGACRGKPLPLVHRGVVARLPACQHGRSGWGDMRPAGISERASPERPHAEPHRHQAFPRLQVPGGRAAAGKRPARPEQLRQELHPARDPPRLRRALLGCAALSWVLAADGLHPVLDKEGWIVLWWDYPIRDDEAFLPTTRAEELFTDKLTDEGIAITLTFDADSTIQRAFVSLSYGRNEALKLTVKVQSAAAMQAIEGVPPKSKHLSRLLHDALRDKEPIAVFVPSFYGATRHEAFSSGAWIERHLESGGQGRIVRNLLARLDGAALKELNDALRMSVNAEIIKSTSTQELDAVQYLQAQFRDSNGNLELASAGTGLIALVALFSSLKWYQSRKAQGRPLLFLLDEPEAHLHPRLQGDTGARIADLVTGFGAQVVMATHSIEMINRLGQRDDAVLLSVDRSSPVAATELAGESGCMEALRTFCDLSPFASLQLLKSRKICFHEGKTDRVILERCAAVYFANDKLKHDRFRSWTFAELTGVDNAEAKDVLKKAIAPLFKDSPGSGPVRIIRILDRDYHRTPTIASPQLDKAAGIEEVGLVWSRHSIECLFLDKTHLTAWIRQSLPASPAAPSEAQLLQWVEEAIEAANRDDILCRDAAFHLAPVWIRLKPASQATTTKAFYDACQQAEQEVRSHPEVWQQGHARADFILKRVREKLPLPLQNKVKSDIPNVVRAKVSAAPLVASTLIPDEVRKLLDYMGT</sequence>
<dbReference type="Proteomes" id="UP000019678">
    <property type="component" value="Unassembled WGS sequence"/>
</dbReference>
<dbReference type="Gene3D" id="3.40.50.300">
    <property type="entry name" value="P-loop containing nucleotide triphosphate hydrolases"/>
    <property type="match status" value="1"/>
</dbReference>
<dbReference type="InterPro" id="IPR041685">
    <property type="entry name" value="AAA_GajA/Old/RecF-like"/>
</dbReference>
<dbReference type="PANTHER" id="PTHR43581:SF2">
    <property type="entry name" value="EXCINUCLEASE ATPASE SUBUNIT"/>
    <property type="match status" value="1"/>
</dbReference>
<protein>
    <recommendedName>
        <fullName evidence="2">Endonuclease GajA/Old nuclease/RecF-like AAA domain-containing protein</fullName>
    </recommendedName>
</protein>
<feature type="region of interest" description="Disordered" evidence="1">
    <location>
        <begin position="31"/>
        <end position="89"/>
    </location>
</feature>
<gene>
    <name evidence="3" type="ORF">CAP_6562</name>
</gene>